<dbReference type="InterPro" id="IPR003666">
    <property type="entry name" value="PSI_PsaF"/>
</dbReference>
<organism evidence="8 9">
    <name type="scientific">Thermocoleostomius sinensis A174</name>
    <dbReference type="NCBI Taxonomy" id="2016057"/>
    <lineage>
        <taxon>Bacteria</taxon>
        <taxon>Bacillati</taxon>
        <taxon>Cyanobacteriota</taxon>
        <taxon>Cyanophyceae</taxon>
        <taxon>Oculatellales</taxon>
        <taxon>Oculatellaceae</taxon>
        <taxon>Thermocoleostomius</taxon>
    </lineage>
</organism>
<dbReference type="InterPro" id="IPR036577">
    <property type="entry name" value="PSI_PsaF_sf"/>
</dbReference>
<evidence type="ECO:0000256" key="6">
    <source>
        <dbReference type="RuleBase" id="RU368107"/>
    </source>
</evidence>
<dbReference type="Gene3D" id="1.10.8.110">
    <property type="entry name" value="Photosystem I PsaF, reaction centre subunit III"/>
    <property type="match status" value="1"/>
</dbReference>
<evidence type="ECO:0000256" key="7">
    <source>
        <dbReference type="SAM" id="SignalP"/>
    </source>
</evidence>
<dbReference type="EMBL" id="CP113797">
    <property type="protein sequence ID" value="WAL59770.1"/>
    <property type="molecule type" value="Genomic_DNA"/>
</dbReference>
<evidence type="ECO:0000256" key="3">
    <source>
        <dbReference type="ARBA" id="ARBA00022531"/>
    </source>
</evidence>
<feature type="chain" id="PRO_5039437567" description="Photosystem I reaction center subunit III" evidence="7">
    <location>
        <begin position="24"/>
        <end position="161"/>
    </location>
</feature>
<comment type="subcellular location">
    <subcellularLocation>
        <location evidence="6">Cellular thylakoid membrane</location>
    </subcellularLocation>
</comment>
<keyword evidence="6" id="KW-1133">Transmembrane helix</keyword>
<evidence type="ECO:0000313" key="8">
    <source>
        <dbReference type="EMBL" id="WAL59770.1"/>
    </source>
</evidence>
<dbReference type="KEGG" id="tsin:OXH18_21750"/>
<dbReference type="AlphaFoldDB" id="A0A9E8ZAS3"/>
<dbReference type="GO" id="GO:0015979">
    <property type="term" value="P:photosynthesis"/>
    <property type="evidence" value="ECO:0007669"/>
    <property type="project" value="UniProtKB-UniRule"/>
</dbReference>
<feature type="signal peptide" evidence="7">
    <location>
        <begin position="1"/>
        <end position="23"/>
    </location>
</feature>
<comment type="similarity">
    <text evidence="1 6">Belongs to the PsaF family.</text>
</comment>
<protein>
    <recommendedName>
        <fullName evidence="2 6">Photosystem I reaction center subunit III</fullName>
    </recommendedName>
    <alternativeName>
        <fullName evidence="5 6">PSI-F</fullName>
    </alternativeName>
</protein>
<feature type="transmembrane region" description="Helical" evidence="6">
    <location>
        <begin position="79"/>
        <end position="98"/>
    </location>
</feature>
<dbReference type="Proteomes" id="UP001163152">
    <property type="component" value="Chromosome"/>
</dbReference>
<evidence type="ECO:0000256" key="1">
    <source>
        <dbReference type="ARBA" id="ARBA00008386"/>
    </source>
</evidence>
<proteinExistence type="inferred from homology"/>
<keyword evidence="9" id="KW-1185">Reference proteome</keyword>
<evidence type="ECO:0000256" key="5">
    <source>
        <dbReference type="ARBA" id="ARBA00033433"/>
    </source>
</evidence>
<dbReference type="GO" id="GO:0031676">
    <property type="term" value="C:plasma membrane-derived thylakoid membrane"/>
    <property type="evidence" value="ECO:0007669"/>
    <property type="project" value="UniProtKB-SubCell"/>
</dbReference>
<keyword evidence="6" id="KW-0472">Membrane</keyword>
<accession>A0A9E8ZAS3</accession>
<dbReference type="SUPFAM" id="SSF81536">
    <property type="entry name" value="Subunit III of photosystem I reaction centre, PsaF"/>
    <property type="match status" value="1"/>
</dbReference>
<keyword evidence="4 6" id="KW-0603">Photosystem I</keyword>
<dbReference type="PANTHER" id="PTHR34939:SF1">
    <property type="entry name" value="PHOTOSYSTEM I REACTION CENTER SUBUNIT III, CHLOROPLASTIC"/>
    <property type="match status" value="1"/>
</dbReference>
<gene>
    <name evidence="8" type="ORF">OXH18_21750</name>
</gene>
<keyword evidence="3 6" id="KW-0602">Photosynthesis</keyword>
<sequence>MRKVLALCFIVFIWFSVVPVASAVNETLVPCQNSPAFRERMKNAPDTYYFEGPFKTYASELLCGDDGLPHLPLDRPSRFIDVVIPFAIFFYFAGFVGWSGRAYLQATKKFPNPEQQEIFINLPLAMQSLLQGLLWPLLAIKEFLSGELTIKDDKQIPVSPR</sequence>
<keyword evidence="6" id="KW-0812">Transmembrane</keyword>
<keyword evidence="6" id="KW-0793">Thylakoid</keyword>
<dbReference type="RefSeq" id="WP_268609568.1">
    <property type="nucleotide sequence ID" value="NZ_CP113797.1"/>
</dbReference>
<keyword evidence="6 7" id="KW-0732">Signal</keyword>
<evidence type="ECO:0000256" key="4">
    <source>
        <dbReference type="ARBA" id="ARBA00022836"/>
    </source>
</evidence>
<dbReference type="GO" id="GO:0009538">
    <property type="term" value="C:photosystem I reaction center"/>
    <property type="evidence" value="ECO:0007669"/>
    <property type="project" value="UniProtKB-UniRule"/>
</dbReference>
<reference evidence="8" key="1">
    <citation type="submission" date="2022-12" db="EMBL/GenBank/DDBJ databases">
        <title>Polyphasic identification of a Novel Hot-Spring Cyanobacterium Ocullathermofonsia sinensis gen nov. sp. nov. and Genomic Insights on its Adaptations to the Thermal Habitat.</title>
        <authorList>
            <person name="Daroch M."/>
            <person name="Tang J."/>
            <person name="Jiang Y."/>
        </authorList>
    </citation>
    <scope>NUCLEOTIDE SEQUENCE</scope>
    <source>
        <strain evidence="8">PKUAC-SCTA174</strain>
    </source>
</reference>
<dbReference type="PANTHER" id="PTHR34939">
    <property type="entry name" value="PHOTOSYSTEM I REACTION CENTER SUBUNIT III, CHLOROPLASTIC"/>
    <property type="match status" value="1"/>
</dbReference>
<dbReference type="Pfam" id="PF02507">
    <property type="entry name" value="PSI_PsaF"/>
    <property type="match status" value="1"/>
</dbReference>
<evidence type="ECO:0000313" key="9">
    <source>
        <dbReference type="Proteomes" id="UP001163152"/>
    </source>
</evidence>
<name>A0A9E8ZAS3_9CYAN</name>
<evidence type="ECO:0000256" key="2">
    <source>
        <dbReference type="ARBA" id="ARBA00016492"/>
    </source>
</evidence>
<comment type="function">
    <text evidence="6">Participates in efficiency of electron transfer from plastocyanin to P700 (or cytochrome c553 in algae and cyanobacteria). This plastocyanin-docking protein contributes to the specific association of plastocyanin to PSI.</text>
</comment>